<evidence type="ECO:0000313" key="3">
    <source>
        <dbReference type="EMBL" id="MCD7470087.1"/>
    </source>
</evidence>
<evidence type="ECO:0000313" key="4">
    <source>
        <dbReference type="Proteomes" id="UP000823775"/>
    </source>
</evidence>
<proteinExistence type="inferred from homology"/>
<dbReference type="Proteomes" id="UP000823775">
    <property type="component" value="Unassembled WGS sequence"/>
</dbReference>
<keyword evidence="4" id="KW-1185">Reference proteome</keyword>
<sequence>MAKRSKLEVALVMVPLPAQGHLNQLLHLSASSPPITSQSTSPELPSTSAKLKIVSKAGTKL</sequence>
<comment type="similarity">
    <text evidence="1">Belongs to the UDP-glycosyltransferase family.</text>
</comment>
<feature type="non-terminal residue" evidence="3">
    <location>
        <position position="61"/>
    </location>
</feature>
<name>A0ABS8THX8_DATST</name>
<evidence type="ECO:0000259" key="2">
    <source>
        <dbReference type="Pfam" id="PF26168"/>
    </source>
</evidence>
<comment type="caution">
    <text evidence="3">The sequence shown here is derived from an EMBL/GenBank/DDBJ whole genome shotgun (WGS) entry which is preliminary data.</text>
</comment>
<gene>
    <name evidence="3" type="ORF">HAX54_009664</name>
</gene>
<dbReference type="InterPro" id="IPR058980">
    <property type="entry name" value="Glyco_transf_N"/>
</dbReference>
<dbReference type="EMBL" id="JACEIK010001526">
    <property type="protein sequence ID" value="MCD7470087.1"/>
    <property type="molecule type" value="Genomic_DNA"/>
</dbReference>
<accession>A0ABS8THX8</accession>
<dbReference type="Pfam" id="PF26168">
    <property type="entry name" value="Glyco_transf_N"/>
    <property type="match status" value="1"/>
</dbReference>
<reference evidence="3 4" key="1">
    <citation type="journal article" date="2021" name="BMC Genomics">
        <title>Datura genome reveals duplications of psychoactive alkaloid biosynthetic genes and high mutation rate following tissue culture.</title>
        <authorList>
            <person name="Rajewski A."/>
            <person name="Carter-House D."/>
            <person name="Stajich J."/>
            <person name="Litt A."/>
        </authorList>
    </citation>
    <scope>NUCLEOTIDE SEQUENCE [LARGE SCALE GENOMIC DNA]</scope>
    <source>
        <strain evidence="3">AR-01</strain>
    </source>
</reference>
<organism evidence="3 4">
    <name type="scientific">Datura stramonium</name>
    <name type="common">Jimsonweed</name>
    <name type="synonym">Common thornapple</name>
    <dbReference type="NCBI Taxonomy" id="4076"/>
    <lineage>
        <taxon>Eukaryota</taxon>
        <taxon>Viridiplantae</taxon>
        <taxon>Streptophyta</taxon>
        <taxon>Embryophyta</taxon>
        <taxon>Tracheophyta</taxon>
        <taxon>Spermatophyta</taxon>
        <taxon>Magnoliopsida</taxon>
        <taxon>eudicotyledons</taxon>
        <taxon>Gunneridae</taxon>
        <taxon>Pentapetalae</taxon>
        <taxon>asterids</taxon>
        <taxon>lamiids</taxon>
        <taxon>Solanales</taxon>
        <taxon>Solanaceae</taxon>
        <taxon>Solanoideae</taxon>
        <taxon>Datureae</taxon>
        <taxon>Datura</taxon>
    </lineage>
</organism>
<feature type="domain" description="Glycosyltransferase N-terminal" evidence="2">
    <location>
        <begin position="8"/>
        <end position="30"/>
    </location>
</feature>
<evidence type="ECO:0000256" key="1">
    <source>
        <dbReference type="ARBA" id="ARBA00009995"/>
    </source>
</evidence>
<protein>
    <recommendedName>
        <fullName evidence="2">Glycosyltransferase N-terminal domain-containing protein</fullName>
    </recommendedName>
</protein>